<dbReference type="InterPro" id="IPR051257">
    <property type="entry name" value="Diverse_CBS-Domain"/>
</dbReference>
<proteinExistence type="predicted"/>
<dbReference type="PANTHER" id="PTHR43080">
    <property type="entry name" value="CBS DOMAIN-CONTAINING PROTEIN CBSX3, MITOCHONDRIAL"/>
    <property type="match status" value="1"/>
</dbReference>
<dbReference type="SUPFAM" id="SSF54631">
    <property type="entry name" value="CBS-domain pair"/>
    <property type="match status" value="1"/>
</dbReference>
<evidence type="ECO:0000256" key="1">
    <source>
        <dbReference type="ARBA" id="ARBA00023122"/>
    </source>
</evidence>
<feature type="domain" description="CBS" evidence="3">
    <location>
        <begin position="86"/>
        <end position="141"/>
    </location>
</feature>
<dbReference type="Gene3D" id="3.10.580.10">
    <property type="entry name" value="CBS-domain"/>
    <property type="match status" value="1"/>
</dbReference>
<dbReference type="InterPro" id="IPR000644">
    <property type="entry name" value="CBS_dom"/>
</dbReference>
<reference evidence="4 5" key="1">
    <citation type="submission" date="2007-06" db="EMBL/GenBank/DDBJ databases">
        <authorList>
            <person name="Shimkets L."/>
            <person name="Ferriera S."/>
            <person name="Johnson J."/>
            <person name="Kravitz S."/>
            <person name="Beeson K."/>
            <person name="Sutton G."/>
            <person name="Rogers Y.-H."/>
            <person name="Friedman R."/>
            <person name="Frazier M."/>
            <person name="Venter J.C."/>
        </authorList>
    </citation>
    <scope>NUCLEOTIDE SEQUENCE [LARGE SCALE GENOMIC DNA]</scope>
    <source>
        <strain evidence="4 5">SIR-1</strain>
    </source>
</reference>
<dbReference type="AlphaFoldDB" id="A6GD90"/>
<dbReference type="PROSITE" id="PS51371">
    <property type="entry name" value="CBS"/>
    <property type="match status" value="2"/>
</dbReference>
<evidence type="ECO:0000259" key="3">
    <source>
        <dbReference type="PROSITE" id="PS51371"/>
    </source>
</evidence>
<name>A6GD90_9BACT</name>
<evidence type="ECO:0000313" key="5">
    <source>
        <dbReference type="Proteomes" id="UP000005801"/>
    </source>
</evidence>
<dbReference type="RefSeq" id="WP_006974681.1">
    <property type="nucleotide sequence ID" value="NZ_ABCS01000071.1"/>
</dbReference>
<accession>A6GD90</accession>
<organism evidence="4 5">
    <name type="scientific">Plesiocystis pacifica SIR-1</name>
    <dbReference type="NCBI Taxonomy" id="391625"/>
    <lineage>
        <taxon>Bacteria</taxon>
        <taxon>Pseudomonadati</taxon>
        <taxon>Myxococcota</taxon>
        <taxon>Polyangia</taxon>
        <taxon>Nannocystales</taxon>
        <taxon>Nannocystaceae</taxon>
        <taxon>Plesiocystis</taxon>
    </lineage>
</organism>
<dbReference type="eggNOG" id="COG0517">
    <property type="taxonomic scope" value="Bacteria"/>
</dbReference>
<feature type="domain" description="CBS" evidence="3">
    <location>
        <begin position="7"/>
        <end position="68"/>
    </location>
</feature>
<keyword evidence="5" id="KW-1185">Reference proteome</keyword>
<dbReference type="EMBL" id="ABCS01000071">
    <property type="protein sequence ID" value="EDM76165.1"/>
    <property type="molecule type" value="Genomic_DNA"/>
</dbReference>
<dbReference type="STRING" id="391625.PPSIR1_26933"/>
<evidence type="ECO:0000256" key="2">
    <source>
        <dbReference type="PROSITE-ProRule" id="PRU00703"/>
    </source>
</evidence>
<dbReference type="Proteomes" id="UP000005801">
    <property type="component" value="Unassembled WGS sequence"/>
</dbReference>
<protein>
    <submittedName>
        <fullName evidence="4">Acetoin utilization protein AcuB</fullName>
    </submittedName>
</protein>
<comment type="caution">
    <text evidence="4">The sequence shown here is derived from an EMBL/GenBank/DDBJ whole genome shotgun (WGS) entry which is preliminary data.</text>
</comment>
<gene>
    <name evidence="4" type="ORF">PPSIR1_26933</name>
</gene>
<dbReference type="InterPro" id="IPR046342">
    <property type="entry name" value="CBS_dom_sf"/>
</dbReference>
<dbReference type="SMART" id="SM00116">
    <property type="entry name" value="CBS"/>
    <property type="match status" value="2"/>
</dbReference>
<keyword evidence="1 2" id="KW-0129">CBS domain</keyword>
<dbReference type="PANTHER" id="PTHR43080:SF2">
    <property type="entry name" value="CBS DOMAIN-CONTAINING PROTEIN"/>
    <property type="match status" value="1"/>
</dbReference>
<sequence length="141" mass="15546">MSLDAVMTTDLITAPPTATVREALRLLEDSDIRHLPVVNDGHLIGIVSDRDLREYRVPLLLEIDHFDEAGRDRANDLLDTRVADVMAADVVSVDNTESIASVLDAMIEYKVGAVPVIDPESEDLVGIVSYIDVLRYARSML</sequence>
<dbReference type="Pfam" id="PF00571">
    <property type="entry name" value="CBS"/>
    <property type="match status" value="2"/>
</dbReference>
<dbReference type="OrthoDB" id="9802114at2"/>
<evidence type="ECO:0000313" key="4">
    <source>
        <dbReference type="EMBL" id="EDM76165.1"/>
    </source>
</evidence>